<evidence type="ECO:0000256" key="2">
    <source>
        <dbReference type="RuleBase" id="RU362097"/>
    </source>
</evidence>
<keyword evidence="2" id="KW-0449">Lipoprotein</keyword>
<dbReference type="EMBL" id="CP137852">
    <property type="protein sequence ID" value="WPB84528.1"/>
    <property type="molecule type" value="Genomic_DNA"/>
</dbReference>
<keyword evidence="2" id="KW-0472">Membrane</keyword>
<keyword evidence="2" id="KW-0564">Palmitate</keyword>
<evidence type="ECO:0000313" key="4">
    <source>
        <dbReference type="Proteomes" id="UP001305521"/>
    </source>
</evidence>
<dbReference type="InterPro" id="IPR010131">
    <property type="entry name" value="MdtP/NodT-like"/>
</dbReference>
<dbReference type="InterPro" id="IPR003423">
    <property type="entry name" value="OMP_efflux"/>
</dbReference>
<evidence type="ECO:0000256" key="1">
    <source>
        <dbReference type="ARBA" id="ARBA00007613"/>
    </source>
</evidence>
<protein>
    <submittedName>
        <fullName evidence="3">Efflux transporter outer membrane subunit</fullName>
    </submittedName>
</protein>
<proteinExistence type="inferred from homology"/>
<dbReference type="RefSeq" id="WP_318648490.1">
    <property type="nucleotide sequence ID" value="NZ_CP137852.1"/>
</dbReference>
<dbReference type="Gene3D" id="2.20.200.10">
    <property type="entry name" value="Outer membrane efflux proteins (OEP)"/>
    <property type="match status" value="1"/>
</dbReference>
<evidence type="ECO:0000313" key="3">
    <source>
        <dbReference type="EMBL" id="WPB84528.1"/>
    </source>
</evidence>
<comment type="similarity">
    <text evidence="1 2">Belongs to the outer membrane factor (OMF) (TC 1.B.17) family.</text>
</comment>
<dbReference type="Gene3D" id="1.20.1600.10">
    <property type="entry name" value="Outer membrane efflux proteins (OEP)"/>
    <property type="match status" value="1"/>
</dbReference>
<sequence>MLALAVPLLGGCTMVGPDFSRPPAQLDTSWAAGPNIPATRCVPTATTTCPPADTAWWRSLNDPTLNRLIETAAAQNLTLQRAGVRVLQARAVLAATVGAYYPQQQQAYGLLLTERATSNNSGAITGGTRGYNLGRAGITAAWEIDFWGRFRRAIEASDSDLVASIADYDNAMVSLLSDTAATYVNLRGLEARLAITKANINLQRQSLRIARVRFREGATSERDPDQAQSQLAGTEALVPGLEAQIERARNALAVLLGVTPAEIRTMLQPGPIPRPGLMVATGVPADLLRRRPDLRLAIANAAAQSARIGVARADLFPAVSLSGSFGFLATDAGSLRLASGGAWRNATSFTAGPSVLWNILNWGQITNQVRAQDAVFQQALLTYQQAVLQAQREVEDGLVSFAGAQQAAVALRRAVAASRRAAAISLTQYEQGQTDYTTVLLSQRILLEYEDQLAIAETDIPQGLISVYRALGGGWEIREGRPLVTEATRRQMALRTDWGPLLDYDDGRLTPPRTQGLLPQPTF</sequence>
<dbReference type="Pfam" id="PF02321">
    <property type="entry name" value="OEP"/>
    <property type="match status" value="2"/>
</dbReference>
<accession>A0ABZ0PFP2</accession>
<comment type="subcellular location">
    <subcellularLocation>
        <location evidence="2">Cell membrane</location>
        <topology evidence="2">Lipid-anchor</topology>
    </subcellularLocation>
</comment>
<name>A0ABZ0PFP2_9PROT</name>
<dbReference type="NCBIfam" id="TIGR01845">
    <property type="entry name" value="outer_NodT"/>
    <property type="match status" value="1"/>
</dbReference>
<dbReference type="PANTHER" id="PTHR30203:SF25">
    <property type="entry name" value="OUTER MEMBRANE PROTEIN-RELATED"/>
    <property type="match status" value="1"/>
</dbReference>
<gene>
    <name evidence="3" type="ORF">R9Z33_20825</name>
</gene>
<organism evidence="3 4">
    <name type="scientific">Sediminicoccus rosea</name>
    <dbReference type="NCBI Taxonomy" id="1225128"/>
    <lineage>
        <taxon>Bacteria</taxon>
        <taxon>Pseudomonadati</taxon>
        <taxon>Pseudomonadota</taxon>
        <taxon>Alphaproteobacteria</taxon>
        <taxon>Acetobacterales</taxon>
        <taxon>Roseomonadaceae</taxon>
        <taxon>Sediminicoccus</taxon>
    </lineage>
</organism>
<dbReference type="Proteomes" id="UP001305521">
    <property type="component" value="Chromosome"/>
</dbReference>
<keyword evidence="4" id="KW-1185">Reference proteome</keyword>
<keyword evidence="2" id="KW-1134">Transmembrane beta strand</keyword>
<dbReference type="PANTHER" id="PTHR30203">
    <property type="entry name" value="OUTER MEMBRANE CATION EFFLUX PROTEIN"/>
    <property type="match status" value="1"/>
</dbReference>
<keyword evidence="2" id="KW-0812">Transmembrane</keyword>
<dbReference type="SUPFAM" id="SSF56954">
    <property type="entry name" value="Outer membrane efflux proteins (OEP)"/>
    <property type="match status" value="1"/>
</dbReference>
<reference evidence="3 4" key="1">
    <citation type="submission" date="2023-11" db="EMBL/GenBank/DDBJ databases">
        <title>Arctic aerobic anoxygenic photoheterotroph Sediminicoccus rosea KRV36 adapts its photosynthesis to long days of polar summer.</title>
        <authorList>
            <person name="Tomasch J."/>
            <person name="Kopejtka K."/>
            <person name="Bily T."/>
            <person name="Gardiner A.T."/>
            <person name="Gardian Z."/>
            <person name="Shivaramu S."/>
            <person name="Koblizek M."/>
            <person name="Engelhardt F."/>
            <person name="Kaftan D."/>
        </authorList>
    </citation>
    <scope>NUCLEOTIDE SEQUENCE [LARGE SCALE GENOMIC DNA]</scope>
    <source>
        <strain evidence="3 4">R-30</strain>
    </source>
</reference>